<keyword evidence="3" id="KW-1185">Reference proteome</keyword>
<feature type="region of interest" description="Disordered" evidence="1">
    <location>
        <begin position="1"/>
        <end position="24"/>
    </location>
</feature>
<dbReference type="InterPro" id="IPR021795">
    <property type="entry name" value="DUF3363"/>
</dbReference>
<dbReference type="EMBL" id="FOJU01000001">
    <property type="protein sequence ID" value="SFA69670.1"/>
    <property type="molecule type" value="Genomic_DNA"/>
</dbReference>
<gene>
    <name evidence="2" type="ORF">SAMN05421688_0146</name>
</gene>
<accession>A0A1I0V0Q1</accession>
<proteinExistence type="predicted"/>
<dbReference type="OrthoDB" id="9809969at2"/>
<dbReference type="Pfam" id="PF11843">
    <property type="entry name" value="DUF3363"/>
    <property type="match status" value="2"/>
</dbReference>
<sequence>MTGRDDDLRIRPGRIRDGGKTPKQSTRFVNEVMRAARKSGHTGYRIGAGSTRSGNAAFGRGRFARTAKGLTRTSRRVVVKARVVRHQGKRFRSAPMAKHLGYLQRDGVGQDGRDADLFGCERDELDRGGFAARCEEDRHHFRFIISPEDAGDLEDLRAFTRDLMARAERDLGTTLDWVAVDHWNTDNPHVHILVRGKADDGRDLVISRDYISQGFRARAEDLVQLELGPRSAREISQALETQVTAERWTDLDRGLRSLADDHAGIADLRRGTPGPRDPLLRRLMIGRAQSLERLGLAEQLAPAVWELKPDAEDTLRELGMRGDIIKRMHRAMGADRNRAAGDFAIEGTPTAPILGRLVERGFHDDHAGTGYAIIDGVDGRVHHLRFRDLDATGDTPQGGIVETRLWTGKTDGTQQLSLVGRSDLSLAAQIAADGATWLDRLHLARDRAPLSGAGFGAEVRQALEQRADHLVAEGLARRQGQRVTFARDLLATLRNRELDTIAQDLSTQTGLPRYKPTEGEPVTGTFRQRLDLASGRFAMIDDGLGFSLVPWTPQLERHLGQTVTGTMTPGGGIDWSLGRKRGLSL</sequence>
<dbReference type="RefSeq" id="WP_092059640.1">
    <property type="nucleotide sequence ID" value="NZ_FOJU01000001.1"/>
</dbReference>
<feature type="compositionally biased region" description="Basic and acidic residues" evidence="1">
    <location>
        <begin position="1"/>
        <end position="20"/>
    </location>
</feature>
<evidence type="ECO:0000313" key="2">
    <source>
        <dbReference type="EMBL" id="SFA69670.1"/>
    </source>
</evidence>
<reference evidence="2 3" key="1">
    <citation type="submission" date="2016-10" db="EMBL/GenBank/DDBJ databases">
        <authorList>
            <person name="de Groot N.N."/>
        </authorList>
    </citation>
    <scope>NUCLEOTIDE SEQUENCE [LARGE SCALE GENOMIC DNA]</scope>
    <source>
        <strain evidence="2 3">DSM 29316</strain>
    </source>
</reference>
<dbReference type="Proteomes" id="UP000198796">
    <property type="component" value="Unassembled WGS sequence"/>
</dbReference>
<evidence type="ECO:0000313" key="3">
    <source>
        <dbReference type="Proteomes" id="UP000198796"/>
    </source>
</evidence>
<dbReference type="AlphaFoldDB" id="A0A1I0V0Q1"/>
<organism evidence="2 3">
    <name type="scientific">Poseidonocella pacifica</name>
    <dbReference type="NCBI Taxonomy" id="871651"/>
    <lineage>
        <taxon>Bacteria</taxon>
        <taxon>Pseudomonadati</taxon>
        <taxon>Pseudomonadota</taxon>
        <taxon>Alphaproteobacteria</taxon>
        <taxon>Rhodobacterales</taxon>
        <taxon>Roseobacteraceae</taxon>
        <taxon>Poseidonocella</taxon>
    </lineage>
</organism>
<name>A0A1I0V0Q1_9RHOB</name>
<dbReference type="STRING" id="871651.SAMN05421688_0146"/>
<protein>
    <submittedName>
        <fullName evidence="2">Type IV secretory pathway, VirD2 components (Relaxase)</fullName>
    </submittedName>
</protein>
<evidence type="ECO:0000256" key="1">
    <source>
        <dbReference type="SAM" id="MobiDB-lite"/>
    </source>
</evidence>